<gene>
    <name evidence="7" type="ORF">Tco_0907220</name>
</gene>
<evidence type="ECO:0000256" key="2">
    <source>
        <dbReference type="ARBA" id="ARBA00010617"/>
    </source>
</evidence>
<dbReference type="PANTHER" id="PTHR47950">
    <property type="entry name" value="CYTOCHROME P450, FAMILY 76, SUBFAMILY C, POLYPEPTIDE 5-RELATED"/>
    <property type="match status" value="1"/>
</dbReference>
<evidence type="ECO:0000313" key="7">
    <source>
        <dbReference type="EMBL" id="GJT26945.1"/>
    </source>
</evidence>
<evidence type="ECO:0000256" key="3">
    <source>
        <dbReference type="ARBA" id="ARBA00022617"/>
    </source>
</evidence>
<evidence type="ECO:0000256" key="4">
    <source>
        <dbReference type="ARBA" id="ARBA00022723"/>
    </source>
</evidence>
<sequence length="282" mass="31588">MIIKRDSSIKKLPLPPGPHPLPILGNIFQIGRVNPHIRLAEMAQVYGPLISLHIGQRILIVGSSSNAASEILKTHDQALSGRDVSILLQKKEPTVHNMNLLSTSECDDRWRYLRNIYKTDLLSGKALESSANMREKKVYDMVKYLASKEGDDIIIKDVAFVTAVNILGSATMSTDLVDYEGNGIGAGIKDAVRRVIMLFTQPQLADLFPILGQWDIQSWYKQVMHIIDHELGGIWVDSLQRKRNESNISSSPKDFFDLLIEKGFTNQQINPLMEVFSPPSPI</sequence>
<comment type="caution">
    <text evidence="7">The sequence shown here is derived from an EMBL/GenBank/DDBJ whole genome shotgun (WGS) entry which is preliminary data.</text>
</comment>
<dbReference type="PANTHER" id="PTHR47950:SF49">
    <property type="entry name" value="CYTOCHROME P450"/>
    <property type="match status" value="1"/>
</dbReference>
<comment type="similarity">
    <text evidence="2">Belongs to the cytochrome P450 family.</text>
</comment>
<keyword evidence="3" id="KW-0349">Heme</keyword>
<evidence type="ECO:0000256" key="1">
    <source>
        <dbReference type="ARBA" id="ARBA00001971"/>
    </source>
</evidence>
<keyword evidence="5" id="KW-0560">Oxidoreductase</keyword>
<evidence type="ECO:0000256" key="6">
    <source>
        <dbReference type="ARBA" id="ARBA00023004"/>
    </source>
</evidence>
<name>A0ABQ5CIZ8_9ASTR</name>
<dbReference type="InterPro" id="IPR036396">
    <property type="entry name" value="Cyt_P450_sf"/>
</dbReference>
<keyword evidence="8" id="KW-1185">Reference proteome</keyword>
<organism evidence="7 8">
    <name type="scientific">Tanacetum coccineum</name>
    <dbReference type="NCBI Taxonomy" id="301880"/>
    <lineage>
        <taxon>Eukaryota</taxon>
        <taxon>Viridiplantae</taxon>
        <taxon>Streptophyta</taxon>
        <taxon>Embryophyta</taxon>
        <taxon>Tracheophyta</taxon>
        <taxon>Spermatophyta</taxon>
        <taxon>Magnoliopsida</taxon>
        <taxon>eudicotyledons</taxon>
        <taxon>Gunneridae</taxon>
        <taxon>Pentapetalae</taxon>
        <taxon>asterids</taxon>
        <taxon>campanulids</taxon>
        <taxon>Asterales</taxon>
        <taxon>Asteraceae</taxon>
        <taxon>Asteroideae</taxon>
        <taxon>Anthemideae</taxon>
        <taxon>Anthemidinae</taxon>
        <taxon>Tanacetum</taxon>
    </lineage>
</organism>
<dbReference type="Gene3D" id="1.10.630.10">
    <property type="entry name" value="Cytochrome P450"/>
    <property type="match status" value="1"/>
</dbReference>
<comment type="cofactor">
    <cofactor evidence="1">
        <name>heme</name>
        <dbReference type="ChEBI" id="CHEBI:30413"/>
    </cofactor>
</comment>
<keyword evidence="4" id="KW-0479">Metal-binding</keyword>
<proteinExistence type="inferred from homology"/>
<keyword evidence="6" id="KW-0408">Iron</keyword>
<dbReference type="EMBL" id="BQNB010014335">
    <property type="protein sequence ID" value="GJT26945.1"/>
    <property type="molecule type" value="Genomic_DNA"/>
</dbReference>
<dbReference type="InterPro" id="IPR001128">
    <property type="entry name" value="Cyt_P450"/>
</dbReference>
<accession>A0ABQ5CIZ8</accession>
<reference evidence="7" key="2">
    <citation type="submission" date="2022-01" db="EMBL/GenBank/DDBJ databases">
        <authorList>
            <person name="Yamashiro T."/>
            <person name="Shiraishi A."/>
            <person name="Satake H."/>
            <person name="Nakayama K."/>
        </authorList>
    </citation>
    <scope>NUCLEOTIDE SEQUENCE</scope>
</reference>
<dbReference type="Proteomes" id="UP001151760">
    <property type="component" value="Unassembled WGS sequence"/>
</dbReference>
<evidence type="ECO:0000313" key="8">
    <source>
        <dbReference type="Proteomes" id="UP001151760"/>
    </source>
</evidence>
<protein>
    <submittedName>
        <fullName evidence="7">Probable (S)-N-methylcoclaurine 3'-hydroxylase isozyme 2</fullName>
    </submittedName>
</protein>
<dbReference type="SUPFAM" id="SSF48264">
    <property type="entry name" value="Cytochrome P450"/>
    <property type="match status" value="1"/>
</dbReference>
<dbReference type="Pfam" id="PF00067">
    <property type="entry name" value="p450"/>
    <property type="match status" value="1"/>
</dbReference>
<evidence type="ECO:0000256" key="5">
    <source>
        <dbReference type="ARBA" id="ARBA00023002"/>
    </source>
</evidence>
<reference evidence="7" key="1">
    <citation type="journal article" date="2022" name="Int. J. Mol. Sci.">
        <title>Draft Genome of Tanacetum Coccineum: Genomic Comparison of Closely Related Tanacetum-Family Plants.</title>
        <authorList>
            <person name="Yamashiro T."/>
            <person name="Shiraishi A."/>
            <person name="Nakayama K."/>
            <person name="Satake H."/>
        </authorList>
    </citation>
    <scope>NUCLEOTIDE SEQUENCE</scope>
</reference>